<feature type="region of interest" description="Disordered" evidence="1">
    <location>
        <begin position="100"/>
        <end position="123"/>
    </location>
</feature>
<sequence>MTSGLQLDAGFSSGRNGRRRRLSLVLALMLGLLASLIHCGSCDLAFAGSNPTAITLDFDAGTPPDTPDQKMPAHCDHCLNHVTGQPASAVSLPADISHQAPRIGREQTPPSLAGLPLFKPPRA</sequence>
<evidence type="ECO:0000313" key="2">
    <source>
        <dbReference type="EMBL" id="TKT73205.1"/>
    </source>
</evidence>
<dbReference type="AlphaFoldDB" id="A0A4U6BU48"/>
<gene>
    <name evidence="2" type="ORF">YH63_018215</name>
</gene>
<reference evidence="2" key="1">
    <citation type="submission" date="2019-04" db="EMBL/GenBank/DDBJ databases">
        <title>Whole genome sequencing of cave bacteria.</title>
        <authorList>
            <person name="Gan H.M."/>
            <person name="Barton H."/>
            <person name="Savka M.A."/>
        </authorList>
    </citation>
    <scope>NUCLEOTIDE SEQUENCE [LARGE SCALE GENOMIC DNA]</scope>
    <source>
        <strain evidence="2">LC387</strain>
    </source>
</reference>
<proteinExistence type="predicted"/>
<protein>
    <submittedName>
        <fullName evidence="2">Ferrichrome ABC transporter substrate-binding protein</fullName>
    </submittedName>
</protein>
<dbReference type="Proteomes" id="UP000034832">
    <property type="component" value="Unassembled WGS sequence"/>
</dbReference>
<name>A0A4U6BU48_9BRAD</name>
<dbReference type="RefSeq" id="WP_046826382.1">
    <property type="nucleotide sequence ID" value="NZ_LBIA02000001.1"/>
</dbReference>
<evidence type="ECO:0000256" key="1">
    <source>
        <dbReference type="SAM" id="MobiDB-lite"/>
    </source>
</evidence>
<comment type="caution">
    <text evidence="2">The sequence shown here is derived from an EMBL/GenBank/DDBJ whole genome shotgun (WGS) entry which is preliminary data.</text>
</comment>
<dbReference type="EMBL" id="LBIA02000001">
    <property type="protein sequence ID" value="TKT73205.1"/>
    <property type="molecule type" value="Genomic_DNA"/>
</dbReference>
<dbReference type="OrthoDB" id="8129976at2"/>
<evidence type="ECO:0000313" key="3">
    <source>
        <dbReference type="Proteomes" id="UP000034832"/>
    </source>
</evidence>
<dbReference type="STRING" id="211460.YH63_00840"/>
<accession>A0A4U6BU48</accession>
<keyword evidence="3" id="KW-1185">Reference proteome</keyword>
<organism evidence="2 3">
    <name type="scientific">Afipia massiliensis</name>
    <dbReference type="NCBI Taxonomy" id="211460"/>
    <lineage>
        <taxon>Bacteria</taxon>
        <taxon>Pseudomonadati</taxon>
        <taxon>Pseudomonadota</taxon>
        <taxon>Alphaproteobacteria</taxon>
        <taxon>Hyphomicrobiales</taxon>
        <taxon>Nitrobacteraceae</taxon>
        <taxon>Afipia</taxon>
    </lineage>
</organism>